<protein>
    <submittedName>
        <fullName evidence="13">Methyl-accepting chemotaxis protein</fullName>
    </submittedName>
</protein>
<dbReference type="SMART" id="SM00283">
    <property type="entry name" value="MA"/>
    <property type="match status" value="1"/>
</dbReference>
<evidence type="ECO:0000256" key="7">
    <source>
        <dbReference type="ARBA" id="ARBA00023224"/>
    </source>
</evidence>
<evidence type="ECO:0000313" key="13">
    <source>
        <dbReference type="EMBL" id="MFC4101627.1"/>
    </source>
</evidence>
<evidence type="ECO:0000256" key="4">
    <source>
        <dbReference type="ARBA" id="ARBA00022692"/>
    </source>
</evidence>
<sequence>MKKNLRSLRFRLTMMILALTLLPLVTLAAIQMSQFKSQLTTSINDQEIGIAKSNADAADLWLNTKISMIQKVLQNTPDFSGLDEMGKYNAVQPIVATDPQVAMTLVTDANGKIPDGTGKYTDVSDREYFKLAKETKKPAVSDLLMIRSIEQLGVTIAVPYFDAQNQFQGVIVDIVSAESIKSNFENIKVGETGYGILLSSNGVFMHHPEAEKVNKTYQETVSPSAIEAYDDVYAQEIGVETYTTDDGVDKIAAFATVPTTGWKVMVTVPESEVFEELHSSLDKTTVLILLTVVLVMLISIYTAGFISVPIKRLSEFLNVMAEADFTHALPARILKRKDEIGHLAQSVDKMSVSIRTVLGQVIDETTNVKTFIGQSSASMSSLASQVEDVSGTTEQMSAGMQETAAMAHDMNATSSEIKDAVTSIAVKAQDGSTMADEIAVRAQQLKDSAVASRDSAHDIRGSIESESRAAMVQAKAVEQIHVLTDSILQITGQTNLLALNAAIEAARAGEAGKGFAVVAGEIRKLAENSAKTANEIQTVASLVMTSVQALTKSSEKALSFIDETVIQDYNAMVANGEQYYKDAGSVQSLVTDFSATAEQLLASIQNVARSIEEVTLSNNENAEGTQNIAEKTSDMRVQSEQLAGLMQRTEETAAQLLAAVTKFKI</sequence>
<dbReference type="SUPFAM" id="SSF58104">
    <property type="entry name" value="Methyl-accepting chemotaxis protein (MCP) signaling domain"/>
    <property type="match status" value="1"/>
</dbReference>
<feature type="transmembrane region" description="Helical" evidence="10">
    <location>
        <begin position="286"/>
        <end position="310"/>
    </location>
</feature>
<dbReference type="InterPro" id="IPR004089">
    <property type="entry name" value="MCPsignal_dom"/>
</dbReference>
<name>A0ABV8K6Q5_9BACL</name>
<keyword evidence="5 10" id="KW-1133">Transmembrane helix</keyword>
<dbReference type="CDD" id="cd12914">
    <property type="entry name" value="PDC1_DGC_like"/>
    <property type="match status" value="1"/>
</dbReference>
<keyword evidence="4 10" id="KW-0812">Transmembrane</keyword>
<evidence type="ECO:0000259" key="11">
    <source>
        <dbReference type="PROSITE" id="PS50111"/>
    </source>
</evidence>
<comment type="similarity">
    <text evidence="8">Belongs to the methyl-accepting chemotaxis (MCP) protein family.</text>
</comment>
<dbReference type="PANTHER" id="PTHR32089:SF112">
    <property type="entry name" value="LYSOZYME-LIKE PROTEIN-RELATED"/>
    <property type="match status" value="1"/>
</dbReference>
<dbReference type="RefSeq" id="WP_377720235.1">
    <property type="nucleotide sequence ID" value="NZ_JBHSAM010000028.1"/>
</dbReference>
<comment type="caution">
    <text evidence="13">The sequence shown here is derived from an EMBL/GenBank/DDBJ whole genome shotgun (WGS) entry which is preliminary data.</text>
</comment>
<evidence type="ECO:0000313" key="14">
    <source>
        <dbReference type="Proteomes" id="UP001595715"/>
    </source>
</evidence>
<evidence type="ECO:0000259" key="12">
    <source>
        <dbReference type="PROSITE" id="PS50885"/>
    </source>
</evidence>
<dbReference type="Gene3D" id="1.10.287.950">
    <property type="entry name" value="Methyl-accepting chemotaxis protein"/>
    <property type="match status" value="1"/>
</dbReference>
<accession>A0ABV8K6Q5</accession>
<feature type="domain" description="HAMP" evidence="12">
    <location>
        <begin position="304"/>
        <end position="359"/>
    </location>
</feature>
<keyword evidence="6 10" id="KW-0472">Membrane</keyword>
<dbReference type="EMBL" id="JBHSAM010000028">
    <property type="protein sequence ID" value="MFC4101627.1"/>
    <property type="molecule type" value="Genomic_DNA"/>
</dbReference>
<evidence type="ECO:0000256" key="9">
    <source>
        <dbReference type="PROSITE-ProRule" id="PRU00284"/>
    </source>
</evidence>
<keyword evidence="7 9" id="KW-0807">Transducer</keyword>
<organism evidence="13 14">
    <name type="scientific">Paenibacillus xanthanilyticus</name>
    <dbReference type="NCBI Taxonomy" id="1783531"/>
    <lineage>
        <taxon>Bacteria</taxon>
        <taxon>Bacillati</taxon>
        <taxon>Bacillota</taxon>
        <taxon>Bacilli</taxon>
        <taxon>Bacillales</taxon>
        <taxon>Paenibacillaceae</taxon>
        <taxon>Paenibacillus</taxon>
    </lineage>
</organism>
<dbReference type="Pfam" id="PF00015">
    <property type="entry name" value="MCPsignal"/>
    <property type="match status" value="1"/>
</dbReference>
<dbReference type="Pfam" id="PF02743">
    <property type="entry name" value="dCache_1"/>
    <property type="match status" value="1"/>
</dbReference>
<dbReference type="PROSITE" id="PS50885">
    <property type="entry name" value="HAMP"/>
    <property type="match status" value="1"/>
</dbReference>
<dbReference type="CDD" id="cd06225">
    <property type="entry name" value="HAMP"/>
    <property type="match status" value="1"/>
</dbReference>
<comment type="subcellular location">
    <subcellularLocation>
        <location evidence="1">Cell membrane</location>
        <topology evidence="1">Multi-pass membrane protein</topology>
    </subcellularLocation>
</comment>
<keyword evidence="3" id="KW-0145">Chemotaxis</keyword>
<dbReference type="CDD" id="cd12912">
    <property type="entry name" value="PDC2_MCP_like"/>
    <property type="match status" value="1"/>
</dbReference>
<dbReference type="InterPro" id="IPR033479">
    <property type="entry name" value="dCache_1"/>
</dbReference>
<dbReference type="Proteomes" id="UP001595715">
    <property type="component" value="Unassembled WGS sequence"/>
</dbReference>
<evidence type="ECO:0000256" key="8">
    <source>
        <dbReference type="ARBA" id="ARBA00029447"/>
    </source>
</evidence>
<dbReference type="Gene3D" id="3.30.450.20">
    <property type="entry name" value="PAS domain"/>
    <property type="match status" value="1"/>
</dbReference>
<evidence type="ECO:0000256" key="10">
    <source>
        <dbReference type="SAM" id="Phobius"/>
    </source>
</evidence>
<evidence type="ECO:0000256" key="2">
    <source>
        <dbReference type="ARBA" id="ARBA00022475"/>
    </source>
</evidence>
<proteinExistence type="inferred from homology"/>
<feature type="domain" description="Methyl-accepting transducer" evidence="11">
    <location>
        <begin position="378"/>
        <end position="636"/>
    </location>
</feature>
<evidence type="ECO:0000256" key="5">
    <source>
        <dbReference type="ARBA" id="ARBA00022989"/>
    </source>
</evidence>
<dbReference type="InterPro" id="IPR003660">
    <property type="entry name" value="HAMP_dom"/>
</dbReference>
<dbReference type="PANTHER" id="PTHR32089">
    <property type="entry name" value="METHYL-ACCEPTING CHEMOTAXIS PROTEIN MCPB"/>
    <property type="match status" value="1"/>
</dbReference>
<keyword evidence="2" id="KW-1003">Cell membrane</keyword>
<dbReference type="Pfam" id="PF00672">
    <property type="entry name" value="HAMP"/>
    <property type="match status" value="1"/>
</dbReference>
<evidence type="ECO:0000256" key="1">
    <source>
        <dbReference type="ARBA" id="ARBA00004651"/>
    </source>
</evidence>
<dbReference type="PROSITE" id="PS50111">
    <property type="entry name" value="CHEMOTAXIS_TRANSDUC_2"/>
    <property type="match status" value="1"/>
</dbReference>
<keyword evidence="14" id="KW-1185">Reference proteome</keyword>
<gene>
    <name evidence="13" type="ORF">ACFOZ8_18430</name>
</gene>
<dbReference type="SMART" id="SM00304">
    <property type="entry name" value="HAMP"/>
    <property type="match status" value="1"/>
</dbReference>
<reference evidence="14" key="1">
    <citation type="journal article" date="2019" name="Int. J. Syst. Evol. Microbiol.">
        <title>The Global Catalogue of Microorganisms (GCM) 10K type strain sequencing project: providing services to taxonomists for standard genome sequencing and annotation.</title>
        <authorList>
            <consortium name="The Broad Institute Genomics Platform"/>
            <consortium name="The Broad Institute Genome Sequencing Center for Infectious Disease"/>
            <person name="Wu L."/>
            <person name="Ma J."/>
        </authorList>
    </citation>
    <scope>NUCLEOTIDE SEQUENCE [LARGE SCALE GENOMIC DNA]</scope>
    <source>
        <strain evidence="14">IBRC-M 10987</strain>
    </source>
</reference>
<evidence type="ECO:0000256" key="6">
    <source>
        <dbReference type="ARBA" id="ARBA00023136"/>
    </source>
</evidence>
<dbReference type="Gene3D" id="6.10.340.10">
    <property type="match status" value="1"/>
</dbReference>
<evidence type="ECO:0000256" key="3">
    <source>
        <dbReference type="ARBA" id="ARBA00022500"/>
    </source>
</evidence>